<dbReference type="GO" id="GO:0009897">
    <property type="term" value="C:external side of plasma membrane"/>
    <property type="evidence" value="ECO:0007669"/>
    <property type="project" value="TreeGrafter"/>
</dbReference>
<evidence type="ECO:0000256" key="6">
    <source>
        <dbReference type="ARBA" id="ARBA00023157"/>
    </source>
</evidence>
<evidence type="ECO:0000256" key="5">
    <source>
        <dbReference type="ARBA" id="ARBA00023136"/>
    </source>
</evidence>
<dbReference type="PANTHER" id="PTHR11494">
    <property type="entry name" value="CYTOTOXIC T-LYMPHOCYTE PROTEIN"/>
    <property type="match status" value="1"/>
</dbReference>
<evidence type="ECO:0008006" key="11">
    <source>
        <dbReference type="Google" id="ProtNLM"/>
    </source>
</evidence>
<reference evidence="10" key="2">
    <citation type="journal article" date="2017" name="Sci. Adv.">
        <title>A tail of two voltages: Proteomic comparison of the three electric organs of the electric eel.</title>
        <authorList>
            <person name="Traeger L.L."/>
            <person name="Sabat G."/>
            <person name="Barrett-Wilt G.A."/>
            <person name="Wells G.B."/>
            <person name="Sussman M.R."/>
        </authorList>
    </citation>
    <scope>NUCLEOTIDE SEQUENCE [LARGE SCALE GENOMIC DNA]</scope>
</reference>
<reference evidence="9" key="5">
    <citation type="submission" date="2025-09" db="UniProtKB">
        <authorList>
            <consortium name="Ensembl"/>
        </authorList>
    </citation>
    <scope>IDENTIFICATION</scope>
</reference>
<dbReference type="Ensembl" id="ENSEEET00000024963.2">
    <property type="protein sequence ID" value="ENSEEEP00000024679.1"/>
    <property type="gene ID" value="ENSEEEG00000011955.2"/>
</dbReference>
<accession>A0A4W4FL54</accession>
<dbReference type="GO" id="GO:0050852">
    <property type="term" value="P:T cell receptor signaling pathway"/>
    <property type="evidence" value="ECO:0007669"/>
    <property type="project" value="TreeGrafter"/>
</dbReference>
<reference evidence="9" key="3">
    <citation type="submission" date="2020-05" db="EMBL/GenBank/DDBJ databases">
        <title>Electrophorus electricus (electric eel) genome, fEleEle1, primary haplotype.</title>
        <authorList>
            <person name="Myers G."/>
            <person name="Meyer A."/>
            <person name="Fedrigo O."/>
            <person name="Formenti G."/>
            <person name="Rhie A."/>
            <person name="Tracey A."/>
            <person name="Sims Y."/>
            <person name="Jarvis E.D."/>
        </authorList>
    </citation>
    <scope>NUCLEOTIDE SEQUENCE [LARGE SCALE GENOMIC DNA]</scope>
</reference>
<proteinExistence type="predicted"/>
<protein>
    <recommendedName>
        <fullName evidence="11">Immunoglobulin subtype domain-containing protein</fullName>
    </recommendedName>
</protein>
<evidence type="ECO:0000256" key="2">
    <source>
        <dbReference type="ARBA" id="ARBA00022692"/>
    </source>
</evidence>
<evidence type="ECO:0000256" key="8">
    <source>
        <dbReference type="ARBA" id="ARBA00023319"/>
    </source>
</evidence>
<dbReference type="Proteomes" id="UP000314983">
    <property type="component" value="Chromosome 16"/>
</dbReference>
<sequence>MYLQSITTILMRINVTERDVHHVSEQFCVGGNVLDQIVRRVTVHGSVIVPCPNFRAQAMTFKLFKGSTVIASKSTENAQKMTEEKISLRMNMENKTCFVLNNVTMDQTGLYTCEADKTYPPPMVKVVEKPQAIVIVDGEQCFVLFTLGFQFRLRRKDFTRHDYINMKPIVRRKKQRILHPPRLSWYRDPATSTMSCNKHPSTRATH</sequence>
<dbReference type="GeneTree" id="ENSGT00940000178309"/>
<dbReference type="InterPro" id="IPR036179">
    <property type="entry name" value="Ig-like_dom_sf"/>
</dbReference>
<keyword evidence="6" id="KW-1015">Disulfide bond</keyword>
<evidence type="ECO:0000313" key="10">
    <source>
        <dbReference type="Proteomes" id="UP000314983"/>
    </source>
</evidence>
<keyword evidence="4" id="KW-1133">Transmembrane helix</keyword>
<keyword evidence="7" id="KW-0325">Glycoprotein</keyword>
<reference evidence="10" key="1">
    <citation type="journal article" date="2014" name="Science">
        <title>Nonhuman genetics. Genomic basis for the convergent evolution of electric organs.</title>
        <authorList>
            <person name="Gallant J.R."/>
            <person name="Traeger L.L."/>
            <person name="Volkening J.D."/>
            <person name="Moffett H."/>
            <person name="Chen P.H."/>
            <person name="Novina C.D."/>
            <person name="Phillips G.N.Jr."/>
            <person name="Anand R."/>
            <person name="Wells G.B."/>
            <person name="Pinch M."/>
            <person name="Guth R."/>
            <person name="Unguez G.A."/>
            <person name="Albert J.S."/>
            <person name="Zakon H.H."/>
            <person name="Samanta M.P."/>
            <person name="Sussman M.R."/>
        </authorList>
    </citation>
    <scope>NUCLEOTIDE SEQUENCE [LARGE SCALE GENOMIC DNA]</scope>
</reference>
<evidence type="ECO:0000256" key="3">
    <source>
        <dbReference type="ARBA" id="ARBA00022729"/>
    </source>
</evidence>
<dbReference type="SUPFAM" id="SSF48726">
    <property type="entry name" value="Immunoglobulin"/>
    <property type="match status" value="1"/>
</dbReference>
<reference evidence="9" key="4">
    <citation type="submission" date="2025-08" db="UniProtKB">
        <authorList>
            <consortium name="Ensembl"/>
        </authorList>
    </citation>
    <scope>IDENTIFICATION</scope>
</reference>
<keyword evidence="5" id="KW-0472">Membrane</keyword>
<evidence type="ECO:0000256" key="4">
    <source>
        <dbReference type="ARBA" id="ARBA00022989"/>
    </source>
</evidence>
<keyword evidence="10" id="KW-1185">Reference proteome</keyword>
<comment type="subcellular location">
    <subcellularLocation>
        <location evidence="1">Membrane</location>
        <topology evidence="1">Single-pass type I membrane protein</topology>
    </subcellularLocation>
</comment>
<keyword evidence="8" id="KW-0393">Immunoglobulin domain</keyword>
<name>A0A4W4FL54_ELEEL</name>
<evidence type="ECO:0000256" key="1">
    <source>
        <dbReference type="ARBA" id="ARBA00004479"/>
    </source>
</evidence>
<dbReference type="InterPro" id="IPR040216">
    <property type="entry name" value="CTLA4/CD28"/>
</dbReference>
<dbReference type="Gene3D" id="2.60.40.10">
    <property type="entry name" value="Immunoglobulins"/>
    <property type="match status" value="1"/>
</dbReference>
<organism evidence="9 10">
    <name type="scientific">Electrophorus electricus</name>
    <name type="common">Electric eel</name>
    <name type="synonym">Gymnotus electricus</name>
    <dbReference type="NCBI Taxonomy" id="8005"/>
    <lineage>
        <taxon>Eukaryota</taxon>
        <taxon>Metazoa</taxon>
        <taxon>Chordata</taxon>
        <taxon>Craniata</taxon>
        <taxon>Vertebrata</taxon>
        <taxon>Euteleostomi</taxon>
        <taxon>Actinopterygii</taxon>
        <taxon>Neopterygii</taxon>
        <taxon>Teleostei</taxon>
        <taxon>Ostariophysi</taxon>
        <taxon>Gymnotiformes</taxon>
        <taxon>Gymnotoidei</taxon>
        <taxon>Gymnotidae</taxon>
        <taxon>Electrophorus</taxon>
    </lineage>
</organism>
<keyword evidence="2" id="KW-0812">Transmembrane</keyword>
<dbReference type="PANTHER" id="PTHR11494:SF9">
    <property type="entry name" value="SI:DKEY-1H24.6"/>
    <property type="match status" value="1"/>
</dbReference>
<dbReference type="AlphaFoldDB" id="A0A4W4FL54"/>
<dbReference type="GO" id="GO:0042129">
    <property type="term" value="P:regulation of T cell proliferation"/>
    <property type="evidence" value="ECO:0007669"/>
    <property type="project" value="InterPro"/>
</dbReference>
<evidence type="ECO:0000313" key="9">
    <source>
        <dbReference type="Ensembl" id="ENSEEEP00000024679.1"/>
    </source>
</evidence>
<dbReference type="InterPro" id="IPR013783">
    <property type="entry name" value="Ig-like_fold"/>
</dbReference>
<keyword evidence="3" id="KW-0732">Signal</keyword>
<evidence type="ECO:0000256" key="7">
    <source>
        <dbReference type="ARBA" id="ARBA00023180"/>
    </source>
</evidence>